<evidence type="ECO:0000256" key="1">
    <source>
        <dbReference type="SAM" id="Coils"/>
    </source>
</evidence>
<keyword evidence="1" id="KW-0175">Coiled coil</keyword>
<dbReference type="InterPro" id="IPR035899">
    <property type="entry name" value="DBL_dom_sf"/>
</dbReference>
<comment type="caution">
    <text evidence="4">The sequence shown here is derived from an EMBL/GenBank/DDBJ whole genome shotgun (WGS) entry which is preliminary data.</text>
</comment>
<evidence type="ECO:0000259" key="2">
    <source>
        <dbReference type="PROSITE" id="PS50003"/>
    </source>
</evidence>
<dbReference type="EMBL" id="CAJVPK010000449">
    <property type="protein sequence ID" value="CAG8511806.1"/>
    <property type="molecule type" value="Genomic_DNA"/>
</dbReference>
<gene>
    <name evidence="4" type="ORF">DEBURN_LOCUS5215</name>
</gene>
<dbReference type="Pfam" id="PF00621">
    <property type="entry name" value="RhoGEF"/>
    <property type="match status" value="1"/>
</dbReference>
<dbReference type="PROSITE" id="PS50010">
    <property type="entry name" value="DH_2"/>
    <property type="match status" value="1"/>
</dbReference>
<dbReference type="Pfam" id="PF00169">
    <property type="entry name" value="PH"/>
    <property type="match status" value="1"/>
</dbReference>
<dbReference type="Gene3D" id="1.20.900.10">
    <property type="entry name" value="Dbl homology (DH) domain"/>
    <property type="match status" value="1"/>
</dbReference>
<dbReference type="SUPFAM" id="SSF48065">
    <property type="entry name" value="DBL homology domain (DH-domain)"/>
    <property type="match status" value="1"/>
</dbReference>
<feature type="domain" description="DH" evidence="3">
    <location>
        <begin position="1"/>
        <end position="81"/>
    </location>
</feature>
<dbReference type="PANTHER" id="PTHR12673">
    <property type="entry name" value="FACIOGENITAL DYSPLASIA PROTEIN"/>
    <property type="match status" value="1"/>
</dbReference>
<dbReference type="InterPro" id="IPR000219">
    <property type="entry name" value="DH_dom"/>
</dbReference>
<sequence>MEKLKKNSKEFKKFLQSNTTKSELGGLSFNSYLSLPIQRIPRYKLLLEAVLKHTNRSHPDYENLEKCVKQITIIADEVNEKIKDAENQNKVLEIQSKIEDCPDIVDPARRYIYEGDLFKVKSVKSQTNPTYISTSDVQTHYLFNDVLIYCTKTRGKTIYKKQINLCDAKVEDIKEEDSDKSFCFKIVIVGENPHVIRAQSESVKSEWMSKLEQSIFALKNISRGSYKRESLPDSKGFGLNSYI</sequence>
<proteinExistence type="predicted"/>
<feature type="coiled-coil region" evidence="1">
    <location>
        <begin position="68"/>
        <end position="95"/>
    </location>
</feature>
<organism evidence="4 5">
    <name type="scientific">Diversispora eburnea</name>
    <dbReference type="NCBI Taxonomy" id="1213867"/>
    <lineage>
        <taxon>Eukaryota</taxon>
        <taxon>Fungi</taxon>
        <taxon>Fungi incertae sedis</taxon>
        <taxon>Mucoromycota</taxon>
        <taxon>Glomeromycotina</taxon>
        <taxon>Glomeromycetes</taxon>
        <taxon>Diversisporales</taxon>
        <taxon>Diversisporaceae</taxon>
        <taxon>Diversispora</taxon>
    </lineage>
</organism>
<protein>
    <submittedName>
        <fullName evidence="4">9399_t:CDS:1</fullName>
    </submittedName>
</protein>
<dbReference type="InterPro" id="IPR001849">
    <property type="entry name" value="PH_domain"/>
</dbReference>
<name>A0A9N8ZYV1_9GLOM</name>
<dbReference type="InterPro" id="IPR051092">
    <property type="entry name" value="FYVE_RhoGEF_PH"/>
</dbReference>
<accession>A0A9N8ZYV1</accession>
<reference evidence="4" key="1">
    <citation type="submission" date="2021-06" db="EMBL/GenBank/DDBJ databases">
        <authorList>
            <person name="Kallberg Y."/>
            <person name="Tangrot J."/>
            <person name="Rosling A."/>
        </authorList>
    </citation>
    <scope>NUCLEOTIDE SEQUENCE</scope>
    <source>
        <strain evidence="4">AZ414A</strain>
    </source>
</reference>
<dbReference type="AlphaFoldDB" id="A0A9N8ZYV1"/>
<dbReference type="PANTHER" id="PTHR12673:SF159">
    <property type="entry name" value="LD03170P"/>
    <property type="match status" value="1"/>
</dbReference>
<dbReference type="GO" id="GO:0005085">
    <property type="term" value="F:guanyl-nucleotide exchange factor activity"/>
    <property type="evidence" value="ECO:0007669"/>
    <property type="project" value="InterPro"/>
</dbReference>
<dbReference type="OrthoDB" id="660555at2759"/>
<dbReference type="Gene3D" id="2.30.29.30">
    <property type="entry name" value="Pleckstrin-homology domain (PH domain)/Phosphotyrosine-binding domain (PTB)"/>
    <property type="match status" value="1"/>
</dbReference>
<dbReference type="InterPro" id="IPR011993">
    <property type="entry name" value="PH-like_dom_sf"/>
</dbReference>
<evidence type="ECO:0000313" key="4">
    <source>
        <dbReference type="EMBL" id="CAG8511806.1"/>
    </source>
</evidence>
<dbReference type="GO" id="GO:0005737">
    <property type="term" value="C:cytoplasm"/>
    <property type="evidence" value="ECO:0007669"/>
    <property type="project" value="TreeGrafter"/>
</dbReference>
<dbReference type="SMART" id="SM00233">
    <property type="entry name" value="PH"/>
    <property type="match status" value="1"/>
</dbReference>
<keyword evidence="5" id="KW-1185">Reference proteome</keyword>
<dbReference type="PROSITE" id="PS50003">
    <property type="entry name" value="PH_DOMAIN"/>
    <property type="match status" value="1"/>
</dbReference>
<evidence type="ECO:0000259" key="3">
    <source>
        <dbReference type="PROSITE" id="PS50010"/>
    </source>
</evidence>
<evidence type="ECO:0000313" key="5">
    <source>
        <dbReference type="Proteomes" id="UP000789706"/>
    </source>
</evidence>
<dbReference type="SUPFAM" id="SSF50729">
    <property type="entry name" value="PH domain-like"/>
    <property type="match status" value="1"/>
</dbReference>
<dbReference type="Proteomes" id="UP000789706">
    <property type="component" value="Unassembled WGS sequence"/>
</dbReference>
<feature type="domain" description="PH" evidence="2">
    <location>
        <begin position="110"/>
        <end position="216"/>
    </location>
</feature>